<dbReference type="CDD" id="cd04724">
    <property type="entry name" value="Tryptophan_synthase_alpha"/>
    <property type="match status" value="1"/>
</dbReference>
<evidence type="ECO:0000256" key="5">
    <source>
        <dbReference type="ARBA" id="ARBA00022822"/>
    </source>
</evidence>
<dbReference type="Proteomes" id="UP000014115">
    <property type="component" value="Unassembled WGS sequence"/>
</dbReference>
<sequence>MSRYETTFAKLKDRQEGAFVPFVTLCDPNPQQSWRIIQTLIDNGADALELGLPFSDPVADGPVIQRANLRALASGAKMTDCWQLLAKIREYAPTLPVGLLVYANLVYAGGIDNFYRQAAAVGVDSVLIADVPLRESARFSQAAATHQIAPIFIAPPDASPQLLSDIATHSQGYIYVLSRAGVTGTEQRMQTPASSLLASLRESGGAPPLLGFGIAEPAHVAAAIAAGAAGAISGSAVVKRIEQHLADDTTQCQALAEFVQSMKAATRAQA</sequence>
<comment type="similarity">
    <text evidence="9 10">Belongs to the TrpA family.</text>
</comment>
<dbReference type="AlphaFoldDB" id="K2JLG4"/>
<dbReference type="eggNOG" id="COG0159">
    <property type="taxonomic scope" value="Bacteria"/>
</dbReference>
<dbReference type="PANTHER" id="PTHR43406">
    <property type="entry name" value="TRYPTOPHAN SYNTHASE, ALPHA CHAIN"/>
    <property type="match status" value="1"/>
</dbReference>
<keyword evidence="4 9" id="KW-0028">Amino-acid biosynthesis</keyword>
<dbReference type="GO" id="GO:0005829">
    <property type="term" value="C:cytosol"/>
    <property type="evidence" value="ECO:0007669"/>
    <property type="project" value="TreeGrafter"/>
</dbReference>
<dbReference type="EC" id="4.2.1.20" evidence="9"/>
<reference evidence="11 12" key="1">
    <citation type="journal article" date="2012" name="J. Bacteriol.">
        <title>Genome Sequence of Idiomarina xiamenensis Type Strain 10-D-4.</title>
        <authorList>
            <person name="Lai Q."/>
            <person name="Wang L."/>
            <person name="Wang W."/>
            <person name="Shao Z."/>
        </authorList>
    </citation>
    <scope>NUCLEOTIDE SEQUENCE [LARGE SCALE GENOMIC DNA]</scope>
    <source>
        <strain evidence="11 12">10-D-4</strain>
    </source>
</reference>
<dbReference type="InterPro" id="IPR002028">
    <property type="entry name" value="Trp_synthase_suA"/>
</dbReference>
<proteinExistence type="inferred from homology"/>
<name>K2JLG4_9GAMM</name>
<evidence type="ECO:0000256" key="6">
    <source>
        <dbReference type="ARBA" id="ARBA00023141"/>
    </source>
</evidence>
<keyword evidence="6 9" id="KW-0057">Aromatic amino acid biosynthesis</keyword>
<evidence type="ECO:0000256" key="7">
    <source>
        <dbReference type="ARBA" id="ARBA00023239"/>
    </source>
</evidence>
<dbReference type="PROSITE" id="PS00167">
    <property type="entry name" value="TRP_SYNTHASE_ALPHA"/>
    <property type="match status" value="1"/>
</dbReference>
<dbReference type="FunFam" id="3.20.20.70:FF:000037">
    <property type="entry name" value="Tryptophan synthase alpha chain"/>
    <property type="match status" value="1"/>
</dbReference>
<feature type="active site" description="Proton acceptor" evidence="9">
    <location>
        <position position="49"/>
    </location>
</feature>
<comment type="catalytic activity">
    <reaction evidence="8 9">
        <text>(1S,2R)-1-C-(indol-3-yl)glycerol 3-phosphate + L-serine = D-glyceraldehyde 3-phosphate + L-tryptophan + H2O</text>
        <dbReference type="Rhea" id="RHEA:10532"/>
        <dbReference type="ChEBI" id="CHEBI:15377"/>
        <dbReference type="ChEBI" id="CHEBI:33384"/>
        <dbReference type="ChEBI" id="CHEBI:57912"/>
        <dbReference type="ChEBI" id="CHEBI:58866"/>
        <dbReference type="ChEBI" id="CHEBI:59776"/>
        <dbReference type="EC" id="4.2.1.20"/>
    </reaction>
</comment>
<comment type="subunit">
    <text evidence="3 9">Tetramer of two alpha and two beta chains.</text>
</comment>
<evidence type="ECO:0000313" key="12">
    <source>
        <dbReference type="Proteomes" id="UP000014115"/>
    </source>
</evidence>
<dbReference type="PANTHER" id="PTHR43406:SF1">
    <property type="entry name" value="TRYPTOPHAN SYNTHASE ALPHA CHAIN, CHLOROPLASTIC"/>
    <property type="match status" value="1"/>
</dbReference>
<comment type="caution">
    <text evidence="11">The sequence shown here is derived from an EMBL/GenBank/DDBJ whole genome shotgun (WGS) entry which is preliminary data.</text>
</comment>
<evidence type="ECO:0000256" key="8">
    <source>
        <dbReference type="ARBA" id="ARBA00049047"/>
    </source>
</evidence>
<organism evidence="11 12">
    <name type="scientific">Idiomarina xiamenensis 10-D-4</name>
    <dbReference type="NCBI Taxonomy" id="740709"/>
    <lineage>
        <taxon>Bacteria</taxon>
        <taxon>Pseudomonadati</taxon>
        <taxon>Pseudomonadota</taxon>
        <taxon>Gammaproteobacteria</taxon>
        <taxon>Alteromonadales</taxon>
        <taxon>Idiomarinaceae</taxon>
        <taxon>Idiomarina</taxon>
    </lineage>
</organism>
<feature type="active site" description="Proton acceptor" evidence="9">
    <location>
        <position position="60"/>
    </location>
</feature>
<evidence type="ECO:0000256" key="3">
    <source>
        <dbReference type="ARBA" id="ARBA00011270"/>
    </source>
</evidence>
<dbReference type="Pfam" id="PF00290">
    <property type="entry name" value="Trp_syntA"/>
    <property type="match status" value="1"/>
</dbReference>
<keyword evidence="12" id="KW-1185">Reference proteome</keyword>
<dbReference type="Gene3D" id="3.20.20.70">
    <property type="entry name" value="Aldolase class I"/>
    <property type="match status" value="1"/>
</dbReference>
<accession>K2JLG4</accession>
<keyword evidence="5 9" id="KW-0822">Tryptophan biosynthesis</keyword>
<dbReference type="SUPFAM" id="SSF51366">
    <property type="entry name" value="Ribulose-phoshate binding barrel"/>
    <property type="match status" value="1"/>
</dbReference>
<dbReference type="STRING" id="740709.A10D4_06491"/>
<gene>
    <name evidence="9" type="primary">trpA</name>
    <name evidence="11" type="ORF">A10D4_06491</name>
</gene>
<dbReference type="EMBL" id="AMRG01000006">
    <property type="protein sequence ID" value="EKE84316.1"/>
    <property type="molecule type" value="Genomic_DNA"/>
</dbReference>
<evidence type="ECO:0000256" key="10">
    <source>
        <dbReference type="RuleBase" id="RU003662"/>
    </source>
</evidence>
<dbReference type="InterPro" id="IPR018204">
    <property type="entry name" value="Trp_synthase_alpha_AS"/>
</dbReference>
<dbReference type="NCBIfam" id="TIGR00262">
    <property type="entry name" value="trpA"/>
    <property type="match status" value="1"/>
</dbReference>
<evidence type="ECO:0000256" key="9">
    <source>
        <dbReference type="HAMAP-Rule" id="MF_00131"/>
    </source>
</evidence>
<evidence type="ECO:0000256" key="1">
    <source>
        <dbReference type="ARBA" id="ARBA00003365"/>
    </source>
</evidence>
<dbReference type="UniPathway" id="UPA00035">
    <property type="reaction ID" value="UER00044"/>
</dbReference>
<dbReference type="PATRIC" id="fig|740709.3.peg.1324"/>
<comment type="pathway">
    <text evidence="2 9">Amino-acid biosynthesis; L-tryptophan biosynthesis; L-tryptophan from chorismate: step 5/5.</text>
</comment>
<dbReference type="InterPro" id="IPR013785">
    <property type="entry name" value="Aldolase_TIM"/>
</dbReference>
<comment type="function">
    <text evidence="1 9">The alpha subunit is responsible for the aldol cleavage of indoleglycerol phosphate to indole and glyceraldehyde 3-phosphate.</text>
</comment>
<dbReference type="HAMAP" id="MF_00131">
    <property type="entry name" value="Trp_synth_alpha"/>
    <property type="match status" value="1"/>
</dbReference>
<evidence type="ECO:0000256" key="2">
    <source>
        <dbReference type="ARBA" id="ARBA00004733"/>
    </source>
</evidence>
<evidence type="ECO:0000313" key="11">
    <source>
        <dbReference type="EMBL" id="EKE84316.1"/>
    </source>
</evidence>
<dbReference type="InterPro" id="IPR011060">
    <property type="entry name" value="RibuloseP-bd_barrel"/>
</dbReference>
<dbReference type="RefSeq" id="WP_008488466.1">
    <property type="nucleotide sequence ID" value="NZ_AMRG01000006.1"/>
</dbReference>
<dbReference type="OrthoDB" id="9804578at2"/>
<keyword evidence="7 9" id="KW-0456">Lyase</keyword>
<evidence type="ECO:0000256" key="4">
    <source>
        <dbReference type="ARBA" id="ARBA00022605"/>
    </source>
</evidence>
<protein>
    <recommendedName>
        <fullName evidence="9">Tryptophan synthase alpha chain</fullName>
        <ecNumber evidence="9">4.2.1.20</ecNumber>
    </recommendedName>
</protein>
<dbReference type="GO" id="GO:0004834">
    <property type="term" value="F:tryptophan synthase activity"/>
    <property type="evidence" value="ECO:0007669"/>
    <property type="project" value="UniProtKB-UniRule"/>
</dbReference>